<evidence type="ECO:0000256" key="6">
    <source>
        <dbReference type="SAM" id="SignalP"/>
    </source>
</evidence>
<dbReference type="SMART" id="SM00758">
    <property type="entry name" value="PA14"/>
    <property type="match status" value="1"/>
</dbReference>
<dbReference type="Gene3D" id="1.10.760.10">
    <property type="entry name" value="Cytochrome c-like domain"/>
    <property type="match status" value="3"/>
</dbReference>
<dbReference type="InterPro" id="IPR009056">
    <property type="entry name" value="Cyt_c-like_dom"/>
</dbReference>
<feature type="domain" description="PA14" evidence="8">
    <location>
        <begin position="34"/>
        <end position="166"/>
    </location>
</feature>
<dbReference type="InterPro" id="IPR011042">
    <property type="entry name" value="6-blade_b-propeller_TolB-like"/>
</dbReference>
<evidence type="ECO:0000256" key="3">
    <source>
        <dbReference type="ARBA" id="ARBA00023004"/>
    </source>
</evidence>
<reference evidence="9 10" key="1">
    <citation type="submission" date="2019-02" db="EMBL/GenBank/DDBJ databases">
        <title>Deep-cultivation of Planctomycetes and their phenomic and genomic characterization uncovers novel biology.</title>
        <authorList>
            <person name="Wiegand S."/>
            <person name="Jogler M."/>
            <person name="Boedeker C."/>
            <person name="Pinto D."/>
            <person name="Vollmers J."/>
            <person name="Rivas-Marin E."/>
            <person name="Kohn T."/>
            <person name="Peeters S.H."/>
            <person name="Heuer A."/>
            <person name="Rast P."/>
            <person name="Oberbeckmann S."/>
            <person name="Bunk B."/>
            <person name="Jeske O."/>
            <person name="Meyerdierks A."/>
            <person name="Storesund J.E."/>
            <person name="Kallscheuer N."/>
            <person name="Luecker S."/>
            <person name="Lage O.M."/>
            <person name="Pohl T."/>
            <person name="Merkel B.J."/>
            <person name="Hornburger P."/>
            <person name="Mueller R.-W."/>
            <person name="Bruemmer F."/>
            <person name="Labrenz M."/>
            <person name="Spormann A.M."/>
            <person name="Op den Camp H."/>
            <person name="Overmann J."/>
            <person name="Amann R."/>
            <person name="Jetten M.S.M."/>
            <person name="Mascher T."/>
            <person name="Medema M.H."/>
            <person name="Devos D.P."/>
            <person name="Kaster A.-K."/>
            <person name="Ovreas L."/>
            <person name="Rohde M."/>
            <person name="Galperin M.Y."/>
            <person name="Jogler C."/>
        </authorList>
    </citation>
    <scope>NUCLEOTIDE SEQUENCE [LARGE SCALE GENOMIC DNA]</scope>
    <source>
        <strain evidence="9 10">Mal4</strain>
    </source>
</reference>
<dbReference type="InterPro" id="IPR055557">
    <property type="entry name" value="DUF7133"/>
</dbReference>
<feature type="domain" description="Cytochrome c" evidence="7">
    <location>
        <begin position="457"/>
        <end position="592"/>
    </location>
</feature>
<dbReference type="GO" id="GO:0009055">
    <property type="term" value="F:electron transfer activity"/>
    <property type="evidence" value="ECO:0007669"/>
    <property type="project" value="InterPro"/>
</dbReference>
<dbReference type="SUPFAM" id="SSF56988">
    <property type="entry name" value="Anthrax protective antigen"/>
    <property type="match status" value="1"/>
</dbReference>
<sequence precursor="true">MERLVWRLSVFALVAGSLALSGSGVLADDEDFEDFSAGLVGAYSAGQHDVRRIDEDVAFVWGDDVPDHRLPPGDFRAEWTGRLLVKNDTTYRFHAYVQGSVTVSLGGREVLRGASQEPVWINGDPVDFDFGFHRLKVDFERTAPEARIHLYWSSERFPLEPVPAHLLFHLGEDESVQLAEKGRVLFDAHRCNRCHQTEGEVLSPAAPSLSQVTTGLNPDWLMAKLRGTHPEAAHARMPDFGLSESEANDIAEYLWHIAQEVSLANPPEPKAKRREKLPAGETLIRSTGCLACHVLGELGQSGPFGGGDLSQIGAKRSVDWLYTHLMQPTRVNAFHRMPVFDLTPTQRSIIATTLSKQGREGDLQFGRGQENKPDSDAVRRGRELVQTLRCGACHKSPLAEPDVSQLPQLTGPVEDTQQSCLGQSADRKTGRPVYRNIDRDAVLAYLATRQGSLSTPSEFEHGQIALHRRNCLSCHERGLATGIVPTAGKVARTDPEFFGQSQALIPPSLTAVGDKLYEKALEESVVAGPSPRRRPWLQIQMPKFAHSAEEKAALTHHLLTHDRIADGAPPEVLGYPVEPPAETDSALLAGRTLMGASGLSCIACHQYGDYVPPKVAIATRGSNLFLVGKRIRREFFHRWTRSPLRIVPGMEMPAFERPVPGVLDGHMETQLAAIWAAINDPRFDAPTDSAVVEQLLVVASDAAPRIVRDVFTVTEANGGGSAARAFAVGFPNAHSVLIDADSMVVRGWTFGEFARQRTQGKSWFWDLAGADVATGWTPASEIRLQQTTINRTLGPVAILGRTADLHSYRTTDNSVELKYELTFPAPEGGDEEELTVEVTETLQPIPASADGRTGWQRQIELSGFGDLKPIFQPDTLQGVLGRPQVRVGGMSTVGHDGGQLVPIPFQFGRSSATASITVEYTAGLTGRPLPVKPRPERPRNEATVTTAPGFVGERLNLSPDIMPTSIAWNSAGELVFTSLKGHVYVARDSDGDGTEDELVLFEEGLAAPFGIMADGDSLLVAHKPELIRLRDTDGDGRADERTIVADGWGYTDDYHDWTTGPVRDDDGNIYVAIGSDYAQKGRTSPLTRWRGTVIRIAPNGTMEPIARGMRYPIGIAADSEGRLFVSDQQGVANTFNEVNHVIPGHFYGVAARDDQEPPEETRPAVQIPHPWTRSVNGLAFLPEDLDGPWAPFAGHGVGFEYNNRFLVRFTTQEVNGMLQGASYALTGTEWDNEQQTFLGPICGAVGPDGQLYVGSIHDSGWLGGQNTGEIVRLRPGGSKLPNGIRELRATSDGFEIEFVRPVDPKTAGNAASYQISGYTRVWEGSYATPDSGRYQPRIGQVNLSADGRVVRLSVDDLREKYVYELTVSARSADGSKLAPETAHYTMNSVPR</sequence>
<dbReference type="Pfam" id="PF23500">
    <property type="entry name" value="DUF7133"/>
    <property type="match status" value="1"/>
</dbReference>
<dbReference type="KEGG" id="mri:Mal4_22810"/>
<feature type="compositionally biased region" description="Basic and acidic residues" evidence="5">
    <location>
        <begin position="369"/>
        <end position="379"/>
    </location>
</feature>
<dbReference type="Gene3D" id="2.120.10.30">
    <property type="entry name" value="TolB, C-terminal domain"/>
    <property type="match status" value="1"/>
</dbReference>
<dbReference type="SUPFAM" id="SSF46626">
    <property type="entry name" value="Cytochrome c"/>
    <property type="match status" value="4"/>
</dbReference>
<dbReference type="Pfam" id="PF07691">
    <property type="entry name" value="PA14"/>
    <property type="match status" value="1"/>
</dbReference>
<keyword evidence="2 4" id="KW-0479">Metal-binding</keyword>
<dbReference type="PANTHER" id="PTHR33546:SF1">
    <property type="entry name" value="LARGE, MULTIFUNCTIONAL SECRETED PROTEIN"/>
    <property type="match status" value="1"/>
</dbReference>
<dbReference type="EMBL" id="CP036275">
    <property type="protein sequence ID" value="QDU37962.1"/>
    <property type="molecule type" value="Genomic_DNA"/>
</dbReference>
<feature type="signal peptide" evidence="6">
    <location>
        <begin position="1"/>
        <end position="27"/>
    </location>
</feature>
<protein>
    <submittedName>
        <fullName evidence="9">Cytochrome c</fullName>
    </submittedName>
</protein>
<evidence type="ECO:0000256" key="5">
    <source>
        <dbReference type="SAM" id="MobiDB-lite"/>
    </source>
</evidence>
<proteinExistence type="predicted"/>
<dbReference type="PROSITE" id="PS51007">
    <property type="entry name" value="CYTC"/>
    <property type="match status" value="3"/>
</dbReference>
<dbReference type="InterPro" id="IPR011658">
    <property type="entry name" value="PA14_dom"/>
</dbReference>
<feature type="chain" id="PRO_5021742180" evidence="6">
    <location>
        <begin position="28"/>
        <end position="1391"/>
    </location>
</feature>
<organism evidence="9 10">
    <name type="scientific">Maioricimonas rarisocia</name>
    <dbReference type="NCBI Taxonomy" id="2528026"/>
    <lineage>
        <taxon>Bacteria</taxon>
        <taxon>Pseudomonadati</taxon>
        <taxon>Planctomycetota</taxon>
        <taxon>Planctomycetia</taxon>
        <taxon>Planctomycetales</taxon>
        <taxon>Planctomycetaceae</taxon>
        <taxon>Maioricimonas</taxon>
    </lineage>
</organism>
<gene>
    <name evidence="9" type="ORF">Mal4_22810</name>
</gene>
<evidence type="ECO:0000313" key="10">
    <source>
        <dbReference type="Proteomes" id="UP000320496"/>
    </source>
</evidence>
<keyword evidence="6" id="KW-0732">Signal</keyword>
<dbReference type="GO" id="GO:0020037">
    <property type="term" value="F:heme binding"/>
    <property type="evidence" value="ECO:0007669"/>
    <property type="project" value="InterPro"/>
</dbReference>
<feature type="domain" description="Cytochrome c" evidence="7">
    <location>
        <begin position="177"/>
        <end position="258"/>
    </location>
</feature>
<keyword evidence="3 4" id="KW-0408">Iron</keyword>
<feature type="domain" description="Cytochrome c" evidence="7">
    <location>
        <begin position="275"/>
        <end position="450"/>
    </location>
</feature>
<dbReference type="GO" id="GO:0046872">
    <property type="term" value="F:metal ion binding"/>
    <property type="evidence" value="ECO:0007669"/>
    <property type="project" value="UniProtKB-KW"/>
</dbReference>
<dbReference type="SUPFAM" id="SSF48695">
    <property type="entry name" value="Multiheme cytochromes"/>
    <property type="match status" value="1"/>
</dbReference>
<dbReference type="Pfam" id="PF00034">
    <property type="entry name" value="Cytochrom_C"/>
    <property type="match status" value="1"/>
</dbReference>
<dbReference type="OrthoDB" id="233791at2"/>
<dbReference type="RefSeq" id="WP_145369292.1">
    <property type="nucleotide sequence ID" value="NZ_CP036275.1"/>
</dbReference>
<evidence type="ECO:0000256" key="2">
    <source>
        <dbReference type="ARBA" id="ARBA00022723"/>
    </source>
</evidence>
<dbReference type="PROSITE" id="PS51820">
    <property type="entry name" value="PA14"/>
    <property type="match status" value="1"/>
</dbReference>
<dbReference type="InterPro" id="IPR037524">
    <property type="entry name" value="PA14/GLEYA"/>
</dbReference>
<evidence type="ECO:0000259" key="8">
    <source>
        <dbReference type="PROSITE" id="PS51820"/>
    </source>
</evidence>
<feature type="region of interest" description="Disordered" evidence="5">
    <location>
        <begin position="359"/>
        <end position="379"/>
    </location>
</feature>
<evidence type="ECO:0000256" key="4">
    <source>
        <dbReference type="PROSITE-ProRule" id="PRU00433"/>
    </source>
</evidence>
<name>A0A517Z632_9PLAN</name>
<dbReference type="Proteomes" id="UP000320496">
    <property type="component" value="Chromosome"/>
</dbReference>
<keyword evidence="1 4" id="KW-0349">Heme</keyword>
<keyword evidence="10" id="KW-1185">Reference proteome</keyword>
<dbReference type="InterPro" id="IPR036909">
    <property type="entry name" value="Cyt_c-like_dom_sf"/>
</dbReference>
<dbReference type="PANTHER" id="PTHR33546">
    <property type="entry name" value="LARGE, MULTIFUNCTIONAL SECRETED PROTEIN-RELATED"/>
    <property type="match status" value="1"/>
</dbReference>
<evidence type="ECO:0000256" key="1">
    <source>
        <dbReference type="ARBA" id="ARBA00022617"/>
    </source>
</evidence>
<evidence type="ECO:0000259" key="7">
    <source>
        <dbReference type="PROSITE" id="PS51007"/>
    </source>
</evidence>
<dbReference type="InterPro" id="IPR036280">
    <property type="entry name" value="Multihaem_cyt_sf"/>
</dbReference>
<accession>A0A517Z632</accession>
<evidence type="ECO:0000313" key="9">
    <source>
        <dbReference type="EMBL" id="QDU37962.1"/>
    </source>
</evidence>
<dbReference type="SUPFAM" id="SSF63829">
    <property type="entry name" value="Calcium-dependent phosphotriesterase"/>
    <property type="match status" value="1"/>
</dbReference>